<dbReference type="InParanoid" id="A0EH76"/>
<dbReference type="HOGENOM" id="CLU_1226838_0_0_1"/>
<feature type="coiled-coil region" evidence="1">
    <location>
        <begin position="50"/>
        <end position="114"/>
    </location>
</feature>
<evidence type="ECO:0000313" key="2">
    <source>
        <dbReference type="EMBL" id="CAK94667.1"/>
    </source>
</evidence>
<dbReference type="OMA" id="NVRVMQK"/>
<reference evidence="2 3" key="1">
    <citation type="journal article" date="2006" name="Nature">
        <title>Global trends of whole-genome duplications revealed by the ciliate Paramecium tetraurelia.</title>
        <authorList>
            <consortium name="Genoscope"/>
            <person name="Aury J.-M."/>
            <person name="Jaillon O."/>
            <person name="Duret L."/>
            <person name="Noel B."/>
            <person name="Jubin C."/>
            <person name="Porcel B.M."/>
            <person name="Segurens B."/>
            <person name="Daubin V."/>
            <person name="Anthouard V."/>
            <person name="Aiach N."/>
            <person name="Arnaiz O."/>
            <person name="Billaut A."/>
            <person name="Beisson J."/>
            <person name="Blanc I."/>
            <person name="Bouhouche K."/>
            <person name="Camara F."/>
            <person name="Duharcourt S."/>
            <person name="Guigo R."/>
            <person name="Gogendeau D."/>
            <person name="Katinka M."/>
            <person name="Keller A.-M."/>
            <person name="Kissmehl R."/>
            <person name="Klotz C."/>
            <person name="Koll F."/>
            <person name="Le Moue A."/>
            <person name="Lepere C."/>
            <person name="Malinsky S."/>
            <person name="Nowacki M."/>
            <person name="Nowak J.K."/>
            <person name="Plattner H."/>
            <person name="Poulain J."/>
            <person name="Ruiz F."/>
            <person name="Serrano V."/>
            <person name="Zagulski M."/>
            <person name="Dessen P."/>
            <person name="Betermier M."/>
            <person name="Weissenbach J."/>
            <person name="Scarpelli C."/>
            <person name="Schachter V."/>
            <person name="Sperling L."/>
            <person name="Meyer E."/>
            <person name="Cohen J."/>
            <person name="Wincker P."/>
        </authorList>
    </citation>
    <scope>NUCLEOTIDE SEQUENCE [LARGE SCALE GENOMIC DNA]</scope>
    <source>
        <strain evidence="2 3">Stock d4-2</strain>
    </source>
</reference>
<dbReference type="EMBL" id="CT868678">
    <property type="protein sequence ID" value="CAK94667.1"/>
    <property type="molecule type" value="Genomic_DNA"/>
</dbReference>
<organism evidence="2 3">
    <name type="scientific">Paramecium tetraurelia</name>
    <dbReference type="NCBI Taxonomy" id="5888"/>
    <lineage>
        <taxon>Eukaryota</taxon>
        <taxon>Sar</taxon>
        <taxon>Alveolata</taxon>
        <taxon>Ciliophora</taxon>
        <taxon>Intramacronucleata</taxon>
        <taxon>Oligohymenophorea</taxon>
        <taxon>Peniculida</taxon>
        <taxon>Parameciidae</taxon>
        <taxon>Paramecium</taxon>
    </lineage>
</organism>
<name>A0EH76_PARTE</name>
<sequence>MKSDSQHDNGTLQQLGRLRIPKVLFLPGEPMAKKRVSSLPSSPVKGIPNQADVQEKLRILEAEREAKQKLQEQEMLERGKRCSFNRQAHIINKLHNVEQQLDRWKKTRHNIELQVIVVTKSVNKTKMSQMFESHQKTGLEFHRPIQQRNKSYSEFEHRSSGAQFNPELFQRKKDRERERSQLVNQTRYRNNVSQIDRNVRVMQKKYRTEKKCFALRKPFYNINDIKNYSHFLLF</sequence>
<dbReference type="RefSeq" id="XP_001462040.1">
    <property type="nucleotide sequence ID" value="XM_001462003.1"/>
</dbReference>
<dbReference type="GeneID" id="5047825"/>
<keyword evidence="1" id="KW-0175">Coiled coil</keyword>
<protein>
    <submittedName>
        <fullName evidence="2">Uncharacterized protein</fullName>
    </submittedName>
</protein>
<accession>A0EH76</accession>
<dbReference type="Proteomes" id="UP000000600">
    <property type="component" value="Unassembled WGS sequence"/>
</dbReference>
<proteinExistence type="predicted"/>
<evidence type="ECO:0000313" key="3">
    <source>
        <dbReference type="Proteomes" id="UP000000600"/>
    </source>
</evidence>
<dbReference type="AlphaFoldDB" id="A0EH76"/>
<dbReference type="KEGG" id="ptm:GSPATT00026991001"/>
<evidence type="ECO:0000256" key="1">
    <source>
        <dbReference type="SAM" id="Coils"/>
    </source>
</evidence>
<dbReference type="OrthoDB" id="291032at2759"/>
<gene>
    <name evidence="2" type="ORF">GSPATT00026991001</name>
</gene>
<keyword evidence="3" id="KW-1185">Reference proteome</keyword>